<keyword evidence="7 9" id="KW-0811">Translocation</keyword>
<dbReference type="EMBL" id="FUZF01000015">
    <property type="protein sequence ID" value="SKB94134.1"/>
    <property type="molecule type" value="Genomic_DNA"/>
</dbReference>
<keyword evidence="5 9" id="KW-0653">Protein transport</keyword>
<comment type="similarity">
    <text evidence="9">Belongs to the TatA/E family.</text>
</comment>
<dbReference type="RefSeq" id="WP_079644530.1">
    <property type="nucleotide sequence ID" value="NZ_FUZF01000015.1"/>
</dbReference>
<dbReference type="NCBIfam" id="TIGR01411">
    <property type="entry name" value="tatAE"/>
    <property type="match status" value="1"/>
</dbReference>
<dbReference type="STRING" id="1513896.SAMN05660841_03188"/>
<dbReference type="PANTHER" id="PTHR42982">
    <property type="entry name" value="SEC-INDEPENDENT PROTEIN TRANSLOCASE PROTEIN TATA"/>
    <property type="match status" value="1"/>
</dbReference>
<feature type="region of interest" description="Disordered" evidence="10">
    <location>
        <begin position="72"/>
        <end position="173"/>
    </location>
</feature>
<organism evidence="11 12">
    <name type="scientific">Sphingobacterium nematocida</name>
    <dbReference type="NCBI Taxonomy" id="1513896"/>
    <lineage>
        <taxon>Bacteria</taxon>
        <taxon>Pseudomonadati</taxon>
        <taxon>Bacteroidota</taxon>
        <taxon>Sphingobacteriia</taxon>
        <taxon>Sphingobacteriales</taxon>
        <taxon>Sphingobacteriaceae</taxon>
        <taxon>Sphingobacterium</taxon>
    </lineage>
</organism>
<proteinExistence type="inferred from homology"/>
<evidence type="ECO:0000256" key="5">
    <source>
        <dbReference type="ARBA" id="ARBA00022927"/>
    </source>
</evidence>
<evidence type="ECO:0000256" key="1">
    <source>
        <dbReference type="ARBA" id="ARBA00004162"/>
    </source>
</evidence>
<evidence type="ECO:0000256" key="8">
    <source>
        <dbReference type="ARBA" id="ARBA00023136"/>
    </source>
</evidence>
<name>A0A1T5FD99_9SPHI</name>
<evidence type="ECO:0000256" key="3">
    <source>
        <dbReference type="ARBA" id="ARBA00022475"/>
    </source>
</evidence>
<keyword evidence="3 9" id="KW-1003">Cell membrane</keyword>
<evidence type="ECO:0000256" key="9">
    <source>
        <dbReference type="HAMAP-Rule" id="MF_00236"/>
    </source>
</evidence>
<dbReference type="GO" id="GO:0033281">
    <property type="term" value="C:TAT protein transport complex"/>
    <property type="evidence" value="ECO:0007669"/>
    <property type="project" value="UniProtKB-UniRule"/>
</dbReference>
<dbReference type="GO" id="GO:0043953">
    <property type="term" value="P:protein transport by the Tat complex"/>
    <property type="evidence" value="ECO:0007669"/>
    <property type="project" value="UniProtKB-UniRule"/>
</dbReference>
<comment type="subcellular location">
    <subcellularLocation>
        <location evidence="1 9">Cell membrane</location>
        <topology evidence="1 9">Single-pass membrane protein</topology>
    </subcellularLocation>
</comment>
<evidence type="ECO:0000256" key="7">
    <source>
        <dbReference type="ARBA" id="ARBA00023010"/>
    </source>
</evidence>
<keyword evidence="6 9" id="KW-1133">Transmembrane helix</keyword>
<feature type="transmembrane region" description="Helical" evidence="9">
    <location>
        <begin position="6"/>
        <end position="24"/>
    </location>
</feature>
<dbReference type="InterPro" id="IPR003369">
    <property type="entry name" value="TatA/B/E"/>
</dbReference>
<evidence type="ECO:0000256" key="10">
    <source>
        <dbReference type="SAM" id="MobiDB-lite"/>
    </source>
</evidence>
<evidence type="ECO:0000256" key="6">
    <source>
        <dbReference type="ARBA" id="ARBA00022989"/>
    </source>
</evidence>
<keyword evidence="4 9" id="KW-0812">Transmembrane</keyword>
<dbReference type="PANTHER" id="PTHR42982:SF1">
    <property type="entry name" value="SEC-INDEPENDENT PROTEIN TRANSLOCASE PROTEIN TATA"/>
    <property type="match status" value="1"/>
</dbReference>
<dbReference type="HAMAP" id="MF_00236">
    <property type="entry name" value="TatA_E"/>
    <property type="match status" value="1"/>
</dbReference>
<accession>A0A1T5FD99</accession>
<evidence type="ECO:0000313" key="11">
    <source>
        <dbReference type="EMBL" id="SKB94134.1"/>
    </source>
</evidence>
<dbReference type="NCBIfam" id="NF011430">
    <property type="entry name" value="PRK14861.1"/>
    <property type="match status" value="1"/>
</dbReference>
<comment type="function">
    <text evidence="9">Part of the twin-arginine translocation (Tat) system that transports large folded proteins containing a characteristic twin-arginine motif in their signal peptide across membranes. TatA could form the protein-conducting channel of the Tat system.</text>
</comment>
<dbReference type="GO" id="GO:0008320">
    <property type="term" value="F:protein transmembrane transporter activity"/>
    <property type="evidence" value="ECO:0007669"/>
    <property type="project" value="UniProtKB-UniRule"/>
</dbReference>
<keyword evidence="12" id="KW-1185">Reference proteome</keyword>
<dbReference type="PRINTS" id="PR01506">
    <property type="entry name" value="TATBPROTEIN"/>
</dbReference>
<evidence type="ECO:0000256" key="4">
    <source>
        <dbReference type="ARBA" id="ARBA00022692"/>
    </source>
</evidence>
<evidence type="ECO:0000256" key="2">
    <source>
        <dbReference type="ARBA" id="ARBA00022448"/>
    </source>
</evidence>
<dbReference type="Pfam" id="PF02416">
    <property type="entry name" value="TatA_B_E"/>
    <property type="match status" value="1"/>
</dbReference>
<dbReference type="Gene3D" id="1.20.5.3310">
    <property type="match status" value="1"/>
</dbReference>
<comment type="subunit">
    <text evidence="9">Forms a complex with TatC.</text>
</comment>
<protein>
    <recommendedName>
        <fullName evidence="9">Sec-independent protein translocase protein TatA</fullName>
    </recommendedName>
</protein>
<gene>
    <name evidence="9" type="primary">tatA</name>
    <name evidence="11" type="ORF">SAMN05660841_03188</name>
</gene>
<evidence type="ECO:0000313" key="12">
    <source>
        <dbReference type="Proteomes" id="UP000190150"/>
    </source>
</evidence>
<dbReference type="OrthoDB" id="9812812at2"/>
<feature type="compositionally biased region" description="Basic and acidic residues" evidence="10">
    <location>
        <begin position="149"/>
        <end position="161"/>
    </location>
</feature>
<reference evidence="12" key="1">
    <citation type="submission" date="2017-02" db="EMBL/GenBank/DDBJ databases">
        <authorList>
            <person name="Varghese N."/>
            <person name="Submissions S."/>
        </authorList>
    </citation>
    <scope>NUCLEOTIDE SEQUENCE [LARGE SCALE GENOMIC DNA]</scope>
    <source>
        <strain evidence="12">DSM 24091</strain>
    </source>
</reference>
<dbReference type="Proteomes" id="UP000190150">
    <property type="component" value="Unassembled WGS sequence"/>
</dbReference>
<dbReference type="AlphaFoldDB" id="A0A1T5FD99"/>
<keyword evidence="2 9" id="KW-0813">Transport</keyword>
<dbReference type="InterPro" id="IPR006312">
    <property type="entry name" value="TatA/E"/>
</dbReference>
<sequence length="173" mass="19132">MTLAFLNIGTQEMILIVIVILLLFGGKKLPELARGLGRGIREFKDASEGIKREISDQINNFEKDLDVTVEDKPKTDVSENKVATTEQHEVSSDTDVVADSSAEKKFPQFSAPENTYQHNPGGHPVDDTEYYKYGYNDHFASEESTTESVDGKEILASKSDEESSDTNAPTKQA</sequence>
<keyword evidence="8 9" id="KW-0472">Membrane</keyword>